<dbReference type="InterPro" id="IPR031009">
    <property type="entry name" value="Tcm_partner"/>
</dbReference>
<gene>
    <name evidence="2" type="ORF">B0A77_13470</name>
</gene>
<dbReference type="AlphaFoldDB" id="A0A2H3KG02"/>
<dbReference type="Pfam" id="PF22560">
    <property type="entry name" value="GMT-wHTH"/>
    <property type="match status" value="1"/>
</dbReference>
<comment type="caution">
    <text evidence="2">The sequence shown here is derived from an EMBL/GenBank/DDBJ whole genome shotgun (WGS) entry which is preliminary data.</text>
</comment>
<accession>A0A2H3KG02</accession>
<dbReference type="NCBIfam" id="TIGR04474">
    <property type="entry name" value="tcm_partner"/>
    <property type="match status" value="1"/>
</dbReference>
<evidence type="ECO:0000313" key="3">
    <source>
        <dbReference type="Proteomes" id="UP000220828"/>
    </source>
</evidence>
<dbReference type="OrthoDB" id="5318244at2"/>
<reference evidence="2 3" key="1">
    <citation type="submission" date="2017-09" db="EMBL/GenBank/DDBJ databases">
        <title>Whole genomes of Flavobacteriaceae.</title>
        <authorList>
            <person name="Stine C."/>
            <person name="Li C."/>
            <person name="Tadesse D."/>
        </authorList>
    </citation>
    <scope>NUCLEOTIDE SEQUENCE [LARGE SCALE GENOMIC DNA]</scope>
    <source>
        <strain evidence="2 3">ATCC 35036</strain>
    </source>
</reference>
<dbReference type="EMBL" id="PCMW01000091">
    <property type="protein sequence ID" value="PDS22441.1"/>
    <property type="molecule type" value="Genomic_DNA"/>
</dbReference>
<evidence type="ECO:0000313" key="2">
    <source>
        <dbReference type="EMBL" id="PDS22441.1"/>
    </source>
</evidence>
<organism evidence="2 3">
    <name type="scientific">Flavobacterium branchiophilum</name>
    <dbReference type="NCBI Taxonomy" id="55197"/>
    <lineage>
        <taxon>Bacteria</taxon>
        <taxon>Pseudomonadati</taxon>
        <taxon>Bacteroidota</taxon>
        <taxon>Flavobacteriia</taxon>
        <taxon>Flavobacteriales</taxon>
        <taxon>Flavobacteriaceae</taxon>
        <taxon>Flavobacterium</taxon>
    </lineage>
</organism>
<protein>
    <recommendedName>
        <fullName evidence="1">GMT-like wHTH domain-containing protein</fullName>
    </recommendedName>
</protein>
<feature type="domain" description="GMT-like wHTH" evidence="1">
    <location>
        <begin position="275"/>
        <end position="350"/>
    </location>
</feature>
<evidence type="ECO:0000259" key="1">
    <source>
        <dbReference type="Pfam" id="PF22560"/>
    </source>
</evidence>
<name>A0A2H3KG02_9FLAO</name>
<sequence length="371" mass="43773">MGSKNIHLDPFDKGTITKLEIFEDYAQAWIPTFVMQSVNEIHIFDFFSGPGYDSENIPGSPIRLLDKINEHLGIIMSKKTKIVLHLNEFEPTKKKQEKSELLIENCNEYISRNPKFKYFLTLNYYNENAEELFFKLTPFISKYPSLVYLDQNGVKFISEEYINQLEKLKTTDFLYFVSSSFFKRYGKTEEFRKALEIDFLELEAEEYRNMHRLVLNKMKSRLPAKTELKLFPFSIKKNANIYGIVFGAKNYAAVHKFLTIAWKRNELNGEADFDIDDDKKKNQLTLFEGKRMTKVEKFQSDLENKLLEKNSVTNEAVLIYTYLCGHIPKHAEIVLKMLKKEGKLNYETQTPYLTYENVFRKKNIITYQIKK</sequence>
<proteinExistence type="predicted"/>
<dbReference type="InterPro" id="IPR054339">
    <property type="entry name" value="GMT_wHTH"/>
</dbReference>
<dbReference type="RefSeq" id="WP_097554770.1">
    <property type="nucleotide sequence ID" value="NZ_PCMW01000091.1"/>
</dbReference>
<dbReference type="Proteomes" id="UP000220828">
    <property type="component" value="Unassembled WGS sequence"/>
</dbReference>